<dbReference type="STRING" id="195883.A0A482X7Q7"/>
<gene>
    <name evidence="3" type="ORF">LSTR_LSTR016308</name>
</gene>
<dbReference type="Pfam" id="PF00089">
    <property type="entry name" value="Trypsin"/>
    <property type="match status" value="1"/>
</dbReference>
<sequence>MYWSPKSNTITLKVSIANRAFGLASWVKLGDLDTSTDKDDAKPEIFRIVARFNHPQYKPEVNYNDIALYRLDRKVVFNDYIRPICLQTDDLEEDTQKAQVAGWGRIGFGRWES</sequence>
<evidence type="ECO:0000256" key="1">
    <source>
        <dbReference type="ARBA" id="ARBA00023157"/>
    </source>
</evidence>
<dbReference type="Gene3D" id="2.40.10.10">
    <property type="entry name" value="Trypsin-like serine proteases"/>
    <property type="match status" value="1"/>
</dbReference>
<keyword evidence="4" id="KW-1185">Reference proteome</keyword>
<dbReference type="PANTHER" id="PTHR24252:SF7">
    <property type="entry name" value="HYALIN"/>
    <property type="match status" value="1"/>
</dbReference>
<dbReference type="AlphaFoldDB" id="A0A482X7Q7"/>
<name>A0A482X7Q7_LAOST</name>
<keyword evidence="1" id="KW-1015">Disulfide bond</keyword>
<organism evidence="3 4">
    <name type="scientific">Laodelphax striatellus</name>
    <name type="common">Small brown planthopper</name>
    <name type="synonym">Delphax striatella</name>
    <dbReference type="NCBI Taxonomy" id="195883"/>
    <lineage>
        <taxon>Eukaryota</taxon>
        <taxon>Metazoa</taxon>
        <taxon>Ecdysozoa</taxon>
        <taxon>Arthropoda</taxon>
        <taxon>Hexapoda</taxon>
        <taxon>Insecta</taxon>
        <taxon>Pterygota</taxon>
        <taxon>Neoptera</taxon>
        <taxon>Paraneoptera</taxon>
        <taxon>Hemiptera</taxon>
        <taxon>Auchenorrhyncha</taxon>
        <taxon>Fulgoroidea</taxon>
        <taxon>Delphacidae</taxon>
        <taxon>Criomorphinae</taxon>
        <taxon>Laodelphax</taxon>
    </lineage>
</organism>
<evidence type="ECO:0000259" key="2">
    <source>
        <dbReference type="Pfam" id="PF00089"/>
    </source>
</evidence>
<protein>
    <recommendedName>
        <fullName evidence="2">Peptidase S1 domain-containing protein</fullName>
    </recommendedName>
</protein>
<dbReference type="PANTHER" id="PTHR24252">
    <property type="entry name" value="ACROSIN-RELATED"/>
    <property type="match status" value="1"/>
</dbReference>
<dbReference type="GO" id="GO:0006508">
    <property type="term" value="P:proteolysis"/>
    <property type="evidence" value="ECO:0007669"/>
    <property type="project" value="InterPro"/>
</dbReference>
<dbReference type="InterPro" id="IPR043504">
    <property type="entry name" value="Peptidase_S1_PA_chymotrypsin"/>
</dbReference>
<evidence type="ECO:0000313" key="4">
    <source>
        <dbReference type="Proteomes" id="UP000291343"/>
    </source>
</evidence>
<dbReference type="SUPFAM" id="SSF50494">
    <property type="entry name" value="Trypsin-like serine proteases"/>
    <property type="match status" value="1"/>
</dbReference>
<dbReference type="EMBL" id="QKKF02016493">
    <property type="protein sequence ID" value="RZF41706.1"/>
    <property type="molecule type" value="Genomic_DNA"/>
</dbReference>
<dbReference type="InParanoid" id="A0A482X7Q7"/>
<dbReference type="Proteomes" id="UP000291343">
    <property type="component" value="Unassembled WGS sequence"/>
</dbReference>
<feature type="domain" description="Peptidase S1" evidence="2">
    <location>
        <begin position="34"/>
        <end position="107"/>
    </location>
</feature>
<proteinExistence type="predicted"/>
<comment type="caution">
    <text evidence="3">The sequence shown here is derived from an EMBL/GenBank/DDBJ whole genome shotgun (WGS) entry which is preliminary data.</text>
</comment>
<accession>A0A482X7Q7</accession>
<evidence type="ECO:0000313" key="3">
    <source>
        <dbReference type="EMBL" id="RZF41706.1"/>
    </source>
</evidence>
<dbReference type="GO" id="GO:0004252">
    <property type="term" value="F:serine-type endopeptidase activity"/>
    <property type="evidence" value="ECO:0007669"/>
    <property type="project" value="InterPro"/>
</dbReference>
<dbReference type="OrthoDB" id="6339452at2759"/>
<dbReference type="InterPro" id="IPR009003">
    <property type="entry name" value="Peptidase_S1_PA"/>
</dbReference>
<dbReference type="InterPro" id="IPR001254">
    <property type="entry name" value="Trypsin_dom"/>
</dbReference>
<reference evidence="3 4" key="1">
    <citation type="journal article" date="2017" name="Gigascience">
        <title>Genome sequence of the small brown planthopper, Laodelphax striatellus.</title>
        <authorList>
            <person name="Zhu J."/>
            <person name="Jiang F."/>
            <person name="Wang X."/>
            <person name="Yang P."/>
            <person name="Bao Y."/>
            <person name="Zhao W."/>
            <person name="Wang W."/>
            <person name="Lu H."/>
            <person name="Wang Q."/>
            <person name="Cui N."/>
            <person name="Li J."/>
            <person name="Chen X."/>
            <person name="Luo L."/>
            <person name="Yu J."/>
            <person name="Kang L."/>
            <person name="Cui F."/>
        </authorList>
    </citation>
    <scope>NUCLEOTIDE SEQUENCE [LARGE SCALE GENOMIC DNA]</scope>
    <source>
        <strain evidence="3">Lst14</strain>
    </source>
</reference>